<dbReference type="InterPro" id="IPR009030">
    <property type="entry name" value="Growth_fac_rcpt_cys_sf"/>
</dbReference>
<dbReference type="InterPro" id="IPR000152">
    <property type="entry name" value="EGF-type_Asp/Asn_hydroxyl_site"/>
</dbReference>
<sequence length="617" mass="65114">MKLLATVVTLAAARKDSCNNTPPEGTIILGHDENFNYAVTAEDVANWSACGPNADCTKIRGWNFECACKEGFIDYAPEDYRKGSCYDSCFTAVIPDNSSCDVDADGNAFWTCDDGYYQSSVEIEGSGSGDAEFEDVCFFDSCATDPCADNADCAADGDSHVCSCSAGFFDFNGDASLCVPDNCAAGTGGCDADATCSVDLPDEDGNGQNSCTCNAGFYGDGEECFVDSCALSPCQDDATCANVGDDFTCTCNEGFYLGYAPYEGSGEGSTWDDPAACHVDVCASANPCDVDAACTNNADGSTSCACNAGFYGDGYECFVDSCALSPCQADSTCANDGDDYTCTCNAGFYYGTVSVEGSSGDWRDEDACHVDVCASANPCDADASCANNADGSQTCTCNAGFYGDGIECFVDSCALSPCQADSTCANEGDSFSCTCNAGFYEGFTTVEGSTGDFRDEVACHADICDSASNPCNANASCDNNADGSQTCTCNFDFKGDGVDCTDIGLLNQAEILARLSDFDSDAAGIDDPKIAKKFNKAMGKYPTSHVDNYVSECMNKREDLATANNRFLKRWACVDQWNFNADAKDLKKENKNLRKKMKKVEKKLKQFSSKVNAALKC</sequence>
<organism evidence="8 9">
    <name type="scientific">Oikopleura dioica</name>
    <name type="common">Tunicate</name>
    <dbReference type="NCBI Taxonomy" id="34765"/>
    <lineage>
        <taxon>Eukaryota</taxon>
        <taxon>Metazoa</taxon>
        <taxon>Chordata</taxon>
        <taxon>Tunicata</taxon>
        <taxon>Appendicularia</taxon>
        <taxon>Copelata</taxon>
        <taxon>Oikopleuridae</taxon>
        <taxon>Oikopleura</taxon>
    </lineage>
</organism>
<feature type="domain" description="EGF-like" evidence="7">
    <location>
        <begin position="409"/>
        <end position="445"/>
    </location>
</feature>
<dbReference type="Gene3D" id="2.90.20.10">
    <property type="entry name" value="Plasmodium vivax P25 domain"/>
    <property type="match status" value="1"/>
</dbReference>
<feature type="domain" description="EGF-like" evidence="7">
    <location>
        <begin position="138"/>
        <end position="174"/>
    </location>
</feature>
<dbReference type="PANTHER" id="PTHR24049:SF22">
    <property type="entry name" value="DROSOPHILA CRUMBS HOMOLOG"/>
    <property type="match status" value="1"/>
</dbReference>
<dbReference type="InterPro" id="IPR051022">
    <property type="entry name" value="Notch_Cell-Fate_Det"/>
</dbReference>
<evidence type="ECO:0000256" key="3">
    <source>
        <dbReference type="ARBA" id="ARBA00022737"/>
    </source>
</evidence>
<evidence type="ECO:0000259" key="7">
    <source>
        <dbReference type="PROSITE" id="PS50026"/>
    </source>
</evidence>
<dbReference type="Pfam" id="PF07645">
    <property type="entry name" value="EGF_CA"/>
    <property type="match status" value="1"/>
</dbReference>
<dbReference type="SUPFAM" id="SSF57196">
    <property type="entry name" value="EGF/Laminin"/>
    <property type="match status" value="2"/>
</dbReference>
<dbReference type="PROSITE" id="PS00010">
    <property type="entry name" value="ASX_HYDROXYL"/>
    <property type="match status" value="3"/>
</dbReference>
<protein>
    <submittedName>
        <fullName evidence="8">Oidioi.mRNA.OKI2018_I69.chr2.g4625.t1.cds</fullName>
    </submittedName>
</protein>
<evidence type="ECO:0000256" key="4">
    <source>
        <dbReference type="ARBA" id="ARBA00023157"/>
    </source>
</evidence>
<feature type="domain" description="EGF-like" evidence="7">
    <location>
        <begin position="460"/>
        <end position="501"/>
    </location>
</feature>
<evidence type="ECO:0000256" key="6">
    <source>
        <dbReference type="SAM" id="Coils"/>
    </source>
</evidence>
<dbReference type="PROSITE" id="PS50026">
    <property type="entry name" value="EGF_3"/>
    <property type="match status" value="7"/>
</dbReference>
<keyword evidence="4" id="KW-1015">Disulfide bond</keyword>
<dbReference type="SMART" id="SM00179">
    <property type="entry name" value="EGF_CA"/>
    <property type="match status" value="6"/>
</dbReference>
<feature type="domain" description="EGF-like" evidence="7">
    <location>
        <begin position="278"/>
        <end position="316"/>
    </location>
</feature>
<gene>
    <name evidence="8" type="ORF">OKIOD_LOCUS13390</name>
</gene>
<comment type="caution">
    <text evidence="5">Lacks conserved residue(s) required for the propagation of feature annotation.</text>
</comment>
<dbReference type="InterPro" id="IPR024731">
    <property type="entry name" value="NELL2-like_EGF"/>
</dbReference>
<feature type="domain" description="EGF-like" evidence="7">
    <location>
        <begin position="225"/>
        <end position="261"/>
    </location>
</feature>
<reference evidence="8 9" key="1">
    <citation type="submission" date="2021-04" db="EMBL/GenBank/DDBJ databases">
        <authorList>
            <person name="Bliznina A."/>
        </authorList>
    </citation>
    <scope>NUCLEOTIDE SEQUENCE [LARGE SCALE GENOMIC DNA]</scope>
</reference>
<evidence type="ECO:0000313" key="9">
    <source>
        <dbReference type="Proteomes" id="UP001158576"/>
    </source>
</evidence>
<dbReference type="Pfam" id="PF12947">
    <property type="entry name" value="EGF_3"/>
    <property type="match status" value="2"/>
</dbReference>
<proteinExistence type="predicted"/>
<dbReference type="InterPro" id="IPR001881">
    <property type="entry name" value="EGF-like_Ca-bd_dom"/>
</dbReference>
<name>A0ABN7T3I2_OIKDI</name>
<feature type="coiled-coil region" evidence="6">
    <location>
        <begin position="583"/>
        <end position="610"/>
    </location>
</feature>
<keyword evidence="9" id="KW-1185">Reference proteome</keyword>
<dbReference type="SMART" id="SM00181">
    <property type="entry name" value="EGF"/>
    <property type="match status" value="9"/>
</dbReference>
<dbReference type="Gene3D" id="2.10.25.10">
    <property type="entry name" value="Laminin"/>
    <property type="match status" value="5"/>
</dbReference>
<dbReference type="PROSITE" id="PS01187">
    <property type="entry name" value="EGF_CA"/>
    <property type="match status" value="1"/>
</dbReference>
<accession>A0ABN7T3I2</accession>
<evidence type="ECO:0000313" key="8">
    <source>
        <dbReference type="EMBL" id="CAG5110199.1"/>
    </source>
</evidence>
<evidence type="ECO:0000256" key="2">
    <source>
        <dbReference type="ARBA" id="ARBA00022729"/>
    </source>
</evidence>
<feature type="domain" description="EGF-like" evidence="7">
    <location>
        <begin position="318"/>
        <end position="354"/>
    </location>
</feature>
<dbReference type="EMBL" id="OU015567">
    <property type="protein sequence ID" value="CAG5110199.1"/>
    <property type="molecule type" value="Genomic_DNA"/>
</dbReference>
<evidence type="ECO:0000256" key="1">
    <source>
        <dbReference type="ARBA" id="ARBA00022536"/>
    </source>
</evidence>
<dbReference type="Proteomes" id="UP001158576">
    <property type="component" value="Chromosome 2"/>
</dbReference>
<evidence type="ECO:0000256" key="5">
    <source>
        <dbReference type="PROSITE-ProRule" id="PRU00076"/>
    </source>
</evidence>
<dbReference type="InterPro" id="IPR018097">
    <property type="entry name" value="EGF_Ca-bd_CS"/>
</dbReference>
<dbReference type="InterPro" id="IPR000742">
    <property type="entry name" value="EGF"/>
</dbReference>
<dbReference type="PANTHER" id="PTHR24049">
    <property type="entry name" value="CRUMBS FAMILY MEMBER"/>
    <property type="match status" value="1"/>
</dbReference>
<feature type="domain" description="EGF-like" evidence="7">
    <location>
        <begin position="369"/>
        <end position="407"/>
    </location>
</feature>
<keyword evidence="6" id="KW-0175">Coiled coil</keyword>
<keyword evidence="3" id="KW-0677">Repeat</keyword>
<dbReference type="SUPFAM" id="SSF57184">
    <property type="entry name" value="Growth factor receptor domain"/>
    <property type="match status" value="1"/>
</dbReference>
<dbReference type="InterPro" id="IPR049883">
    <property type="entry name" value="NOTCH1_EGF-like"/>
</dbReference>
<keyword evidence="1 5" id="KW-0245">EGF-like domain</keyword>
<keyword evidence="2" id="KW-0732">Signal</keyword>